<dbReference type="Proteomes" id="UP000504606">
    <property type="component" value="Unplaced"/>
</dbReference>
<dbReference type="GeneID" id="127751122"/>
<feature type="domain" description="Transposable element P transposase-like GTP-binding insertion" evidence="3">
    <location>
        <begin position="649"/>
        <end position="742"/>
    </location>
</feature>
<dbReference type="InterPro" id="IPR048366">
    <property type="entry name" value="TNP-like_GBD"/>
</dbReference>
<dbReference type="KEGG" id="foc:127751122"/>
<feature type="region of interest" description="Disordered" evidence="1">
    <location>
        <begin position="43"/>
        <end position="109"/>
    </location>
</feature>
<dbReference type="AlphaFoldDB" id="A0A9C6X6L7"/>
<evidence type="ECO:0000313" key="5">
    <source>
        <dbReference type="Proteomes" id="UP000504606"/>
    </source>
</evidence>
<sequence>MIDTDSDCSSIGPFSPTLSNVSLRSHTCTPELRDENFYCSDSNDSHFSPASTPEPPPDVFKKPKIIFNAPTSTASDERLRDENFCNDSNNTPVSTSVTPEPPPDVFKKPKNIFIAPTTSTASDDQKKMLLLQVQGKISLFVRSNWTSVVDVDGIHILMLSKKFEKSVQRRLYFSSAGDFQLSVHCKPINDKNLFSSIRPKKALTEENLDYFVDRIADAVNCICNLEICTGVSCEEFKLVWHDFSGGVIDKNPYQENRYSETCRSHECELLVTLRSWRCKSCTAIYKPLQRKAELDAKETLHPNVPNAAMPEKHKNKKLINQQKLVKSQRRKLDRQATKIQELLAKEAVLVDKDTSDDFLEILSTADLTEEQSLFLQQQMKASKVKKACGMRWHPTMIRFALQIYMNSKKVYASLQQTGMIRLPSQRTLFDYSHVKPVKEGVDYTTVEFIHKRIVQEFKEDYQKYHVLMCDEMYISKNLVYEKSTGRIVGFANVSEVREELQALKSFLNNEDPSKVSQHIASKILSFMVKGVATNVKEVVASFTVDQLTKEHLYAWSWEVIGKLEAAGVEVIAFVMDGSSVNRAFIKMHTPVSETESEVVYDTMNKAAPHRVLYFISDVPHLLKTIRNCFQRSTEKKFEKRNGKVIWKRCMQKNGQYILWKTIVRIYNTEKDKPLRQCYKLNANTVFLNAYSCMNVSLAGHVLSSTVANYLQQENWPNTSETANFIRKVNDWFDMMNGNYFTEGQRKRNPNLDPYEDKNDPRFQKLEEFLEYLREWKHEAEFCAANETMNRSVVSSSFQNNPDDPDIDPSAAAVGLEEEDEMASPASMRQLSYQTIEGIEIAVRGFTGAVQFLLGVGVKKINARVFCQDPIEQFFSKQRYKCGRNPSPTVQQFLRNQGMIHTQGEMGSRRCFGKGNTQLSDRNMEVTYEPLPKRKSLFSITLPVE</sequence>
<evidence type="ECO:0000256" key="1">
    <source>
        <dbReference type="SAM" id="MobiDB-lite"/>
    </source>
</evidence>
<feature type="domain" description="Transposable element P transposase-like RNase H" evidence="2">
    <location>
        <begin position="439"/>
        <end position="586"/>
    </location>
</feature>
<protein>
    <submittedName>
        <fullName evidence="6">Uncharacterized protein LOC127751122</fullName>
    </submittedName>
</protein>
<dbReference type="OrthoDB" id="7675410at2759"/>
<dbReference type="InterPro" id="IPR048367">
    <property type="entry name" value="TNP-like_RNaseH_C"/>
</dbReference>
<evidence type="ECO:0000259" key="4">
    <source>
        <dbReference type="Pfam" id="PF21789"/>
    </source>
</evidence>
<feature type="domain" description="Transposable element P transposase-like RNase H C-terminal" evidence="4">
    <location>
        <begin position="866"/>
        <end position="892"/>
    </location>
</feature>
<evidence type="ECO:0000259" key="2">
    <source>
        <dbReference type="Pfam" id="PF21787"/>
    </source>
</evidence>
<name>A0A9C6X6L7_FRAOC</name>
<proteinExistence type="predicted"/>
<dbReference type="RefSeq" id="XP_052130160.1">
    <property type="nucleotide sequence ID" value="XM_052274200.1"/>
</dbReference>
<gene>
    <name evidence="6" type="primary">LOC127751122</name>
</gene>
<dbReference type="Pfam" id="PF21787">
    <property type="entry name" value="TNP-like_RNaseH_N"/>
    <property type="match status" value="1"/>
</dbReference>
<dbReference type="Pfam" id="PF21789">
    <property type="entry name" value="TNP-like_RNaseH_C"/>
    <property type="match status" value="1"/>
</dbReference>
<dbReference type="InterPro" id="IPR048365">
    <property type="entry name" value="TNP-like_RNaseH_N"/>
</dbReference>
<dbReference type="Pfam" id="PF21788">
    <property type="entry name" value="TNP-like_GBD"/>
    <property type="match status" value="1"/>
</dbReference>
<keyword evidence="5" id="KW-1185">Reference proteome</keyword>
<evidence type="ECO:0000259" key="3">
    <source>
        <dbReference type="Pfam" id="PF21788"/>
    </source>
</evidence>
<organism evidence="5 6">
    <name type="scientific">Frankliniella occidentalis</name>
    <name type="common">Western flower thrips</name>
    <name type="synonym">Euthrips occidentalis</name>
    <dbReference type="NCBI Taxonomy" id="133901"/>
    <lineage>
        <taxon>Eukaryota</taxon>
        <taxon>Metazoa</taxon>
        <taxon>Ecdysozoa</taxon>
        <taxon>Arthropoda</taxon>
        <taxon>Hexapoda</taxon>
        <taxon>Insecta</taxon>
        <taxon>Pterygota</taxon>
        <taxon>Neoptera</taxon>
        <taxon>Paraneoptera</taxon>
        <taxon>Thysanoptera</taxon>
        <taxon>Terebrantia</taxon>
        <taxon>Thripoidea</taxon>
        <taxon>Thripidae</taxon>
        <taxon>Frankliniella</taxon>
    </lineage>
</organism>
<evidence type="ECO:0000313" key="6">
    <source>
        <dbReference type="RefSeq" id="XP_052130160.1"/>
    </source>
</evidence>
<reference evidence="6" key="1">
    <citation type="submission" date="2025-08" db="UniProtKB">
        <authorList>
            <consortium name="RefSeq"/>
        </authorList>
    </citation>
    <scope>IDENTIFICATION</scope>
    <source>
        <tissue evidence="6">Whole organism</tissue>
    </source>
</reference>
<accession>A0A9C6X6L7</accession>